<dbReference type="SUPFAM" id="SSF55781">
    <property type="entry name" value="GAF domain-like"/>
    <property type="match status" value="1"/>
</dbReference>
<dbReference type="InterPro" id="IPR001789">
    <property type="entry name" value="Sig_transdc_resp-reg_receiver"/>
</dbReference>
<dbReference type="PANTHER" id="PTHR43547">
    <property type="entry name" value="TWO-COMPONENT HISTIDINE KINASE"/>
    <property type="match status" value="1"/>
</dbReference>
<dbReference type="InterPro" id="IPR005467">
    <property type="entry name" value="His_kinase_dom"/>
</dbReference>
<keyword evidence="2" id="KW-0808">Transferase</keyword>
<sequence length="565" mass="62818">MYVLIVEDSRTQAEVLRDMLKKHGYEAVIAKDGKRALELVRVRNPSLIISDVIMPVMDGYELCSTLKNDPGLRDIPCILLTALYDTRDVARALQAGADNFITKPYPEEYLIGRVNTILSAPKRRSNTDNNLKSIPFSHDGEKYHLPADHMKVFDFLLSAYEAAIMQHNELQRAQKSLHHSNENLNTLNQIISIGNHADDPDATISLLLEKTVNLLGYRMGGIFLRKDDDRDSADLRYTYGITLEDRAIIETSGPIDFRNQHIRAALTRGDPLFLSSDSDGDDLGGVIIQRPEIENCAILPMVSNGGVIGVITLLNGKKHPTLGDEKSFLSTVCSEIGTVVEKVLLLKRLEIANEETNLYLDIMTHDINNANAAALGYLEILSEELEGKEKTYAENSLSSVNQSIDIIANVSTIRMMRERTTALQPVRLDDVIRMEMERYENVRFTYSGTDEVVLADDLIGQIFMNLIGNSAKFAAPHPEITIAVERVGQDVFVCVADNGPGIPDEMKSLIFDRFCKGRSRRSGKGLGLFITHKLVEEYGGSIQAEDRVPGVPEEGAAIRFNLLSV</sequence>
<dbReference type="AlphaFoldDB" id="A0A9X9S493"/>
<dbReference type="InterPro" id="IPR036890">
    <property type="entry name" value="HATPase_C_sf"/>
</dbReference>
<dbReference type="SMART" id="SM00065">
    <property type="entry name" value="GAF"/>
    <property type="match status" value="1"/>
</dbReference>
<dbReference type="Gene3D" id="3.30.450.40">
    <property type="match status" value="1"/>
</dbReference>
<dbReference type="KEGG" id="mou:OU421_02220"/>
<organism evidence="7 8">
    <name type="scientific">Methanogenium organophilum</name>
    <dbReference type="NCBI Taxonomy" id="2199"/>
    <lineage>
        <taxon>Archaea</taxon>
        <taxon>Methanobacteriati</taxon>
        <taxon>Methanobacteriota</taxon>
        <taxon>Stenosarchaea group</taxon>
        <taxon>Methanomicrobia</taxon>
        <taxon>Methanomicrobiales</taxon>
        <taxon>Methanomicrobiaceae</taxon>
        <taxon>Methanogenium</taxon>
    </lineage>
</organism>
<dbReference type="GO" id="GO:0000155">
    <property type="term" value="F:phosphorelay sensor kinase activity"/>
    <property type="evidence" value="ECO:0007669"/>
    <property type="project" value="TreeGrafter"/>
</dbReference>
<dbReference type="PROSITE" id="PS50110">
    <property type="entry name" value="RESPONSE_REGULATORY"/>
    <property type="match status" value="1"/>
</dbReference>
<dbReference type="PROSITE" id="PS50109">
    <property type="entry name" value="HIS_KIN"/>
    <property type="match status" value="1"/>
</dbReference>
<protein>
    <submittedName>
        <fullName evidence="7">Response regulator</fullName>
    </submittedName>
</protein>
<dbReference type="SMART" id="SM00387">
    <property type="entry name" value="HATPase_c"/>
    <property type="match status" value="1"/>
</dbReference>
<evidence type="ECO:0000259" key="5">
    <source>
        <dbReference type="PROSITE" id="PS50109"/>
    </source>
</evidence>
<evidence type="ECO:0000313" key="7">
    <source>
        <dbReference type="EMBL" id="WAI01709.1"/>
    </source>
</evidence>
<name>A0A9X9S493_METOG</name>
<proteinExistence type="predicted"/>
<dbReference type="Proteomes" id="UP001163096">
    <property type="component" value="Chromosome"/>
</dbReference>
<feature type="domain" description="Response regulatory" evidence="6">
    <location>
        <begin position="2"/>
        <end position="118"/>
    </location>
</feature>
<dbReference type="InterPro" id="IPR003018">
    <property type="entry name" value="GAF"/>
</dbReference>
<dbReference type="EMBL" id="CP113361">
    <property type="protein sequence ID" value="WAI01709.1"/>
    <property type="molecule type" value="Genomic_DNA"/>
</dbReference>
<dbReference type="CDD" id="cd00075">
    <property type="entry name" value="HATPase"/>
    <property type="match status" value="1"/>
</dbReference>
<evidence type="ECO:0000256" key="2">
    <source>
        <dbReference type="ARBA" id="ARBA00022679"/>
    </source>
</evidence>
<evidence type="ECO:0000256" key="4">
    <source>
        <dbReference type="PROSITE-ProRule" id="PRU00169"/>
    </source>
</evidence>
<evidence type="ECO:0000256" key="1">
    <source>
        <dbReference type="ARBA" id="ARBA00022553"/>
    </source>
</evidence>
<dbReference type="InterPro" id="IPR029016">
    <property type="entry name" value="GAF-like_dom_sf"/>
</dbReference>
<dbReference type="GeneID" id="76833880"/>
<dbReference type="PANTHER" id="PTHR43547:SF2">
    <property type="entry name" value="HYBRID SIGNAL TRANSDUCTION HISTIDINE KINASE C"/>
    <property type="match status" value="1"/>
</dbReference>
<gene>
    <name evidence="7" type="ORF">OU421_02220</name>
</gene>
<dbReference type="PRINTS" id="PR00344">
    <property type="entry name" value="BCTRLSENSOR"/>
</dbReference>
<dbReference type="Pfam" id="PF01590">
    <property type="entry name" value="GAF"/>
    <property type="match status" value="1"/>
</dbReference>
<dbReference type="InterPro" id="IPR004358">
    <property type="entry name" value="Sig_transdc_His_kin-like_C"/>
</dbReference>
<dbReference type="SUPFAM" id="SSF55874">
    <property type="entry name" value="ATPase domain of HSP90 chaperone/DNA topoisomerase II/histidine kinase"/>
    <property type="match status" value="1"/>
</dbReference>
<keyword evidence="3" id="KW-0418">Kinase</keyword>
<dbReference type="SUPFAM" id="SSF52172">
    <property type="entry name" value="CheY-like"/>
    <property type="match status" value="1"/>
</dbReference>
<dbReference type="InterPro" id="IPR011006">
    <property type="entry name" value="CheY-like_superfamily"/>
</dbReference>
<evidence type="ECO:0000313" key="8">
    <source>
        <dbReference type="Proteomes" id="UP001163096"/>
    </source>
</evidence>
<dbReference type="InterPro" id="IPR003594">
    <property type="entry name" value="HATPase_dom"/>
</dbReference>
<evidence type="ECO:0000259" key="6">
    <source>
        <dbReference type="PROSITE" id="PS50110"/>
    </source>
</evidence>
<dbReference type="Gene3D" id="3.40.50.2300">
    <property type="match status" value="1"/>
</dbReference>
<keyword evidence="1 4" id="KW-0597">Phosphoprotein</keyword>
<accession>A0A9X9S493</accession>
<feature type="modified residue" description="4-aspartylphosphate" evidence="4">
    <location>
        <position position="51"/>
    </location>
</feature>
<evidence type="ECO:0000256" key="3">
    <source>
        <dbReference type="ARBA" id="ARBA00022777"/>
    </source>
</evidence>
<dbReference type="Pfam" id="PF02518">
    <property type="entry name" value="HATPase_c"/>
    <property type="match status" value="1"/>
</dbReference>
<feature type="domain" description="Histidine kinase" evidence="5">
    <location>
        <begin position="362"/>
        <end position="565"/>
    </location>
</feature>
<dbReference type="RefSeq" id="WP_268186971.1">
    <property type="nucleotide sequence ID" value="NZ_CP113361.1"/>
</dbReference>
<dbReference type="Pfam" id="PF00072">
    <property type="entry name" value="Response_reg"/>
    <property type="match status" value="1"/>
</dbReference>
<reference evidence="7" key="1">
    <citation type="submission" date="2022-11" db="EMBL/GenBank/DDBJ databases">
        <title>Complete genome sequence of Methanogenium organophilum DSM 3596.</title>
        <authorList>
            <person name="Chen S.-C."/>
            <person name="Lai S.-J."/>
            <person name="You Y.-T."/>
        </authorList>
    </citation>
    <scope>NUCLEOTIDE SEQUENCE</scope>
    <source>
        <strain evidence="7">DSM 3596</strain>
    </source>
</reference>
<dbReference type="Gene3D" id="3.30.565.10">
    <property type="entry name" value="Histidine kinase-like ATPase, C-terminal domain"/>
    <property type="match status" value="1"/>
</dbReference>
<keyword evidence="8" id="KW-1185">Reference proteome</keyword>
<dbReference type="SMART" id="SM00448">
    <property type="entry name" value="REC"/>
    <property type="match status" value="1"/>
</dbReference>